<protein>
    <recommendedName>
        <fullName evidence="10">Palmitoyltransferase</fullName>
        <ecNumber evidence="10">2.3.1.225</ecNumber>
    </recommendedName>
</protein>
<evidence type="ECO:0000313" key="14">
    <source>
        <dbReference type="Proteomes" id="UP001178507"/>
    </source>
</evidence>
<organism evidence="13 14">
    <name type="scientific">Effrenium voratum</name>
    <dbReference type="NCBI Taxonomy" id="2562239"/>
    <lineage>
        <taxon>Eukaryota</taxon>
        <taxon>Sar</taxon>
        <taxon>Alveolata</taxon>
        <taxon>Dinophyceae</taxon>
        <taxon>Suessiales</taxon>
        <taxon>Symbiodiniaceae</taxon>
        <taxon>Effrenium</taxon>
    </lineage>
</organism>
<feature type="transmembrane region" description="Helical" evidence="10">
    <location>
        <begin position="74"/>
        <end position="96"/>
    </location>
</feature>
<dbReference type="GO" id="GO:0019706">
    <property type="term" value="F:protein-cysteine S-palmitoyltransferase activity"/>
    <property type="evidence" value="ECO:0007669"/>
    <property type="project" value="UniProtKB-EC"/>
</dbReference>
<evidence type="ECO:0000259" key="12">
    <source>
        <dbReference type="Pfam" id="PF01529"/>
    </source>
</evidence>
<comment type="catalytic activity">
    <reaction evidence="9 10">
        <text>L-cysteinyl-[protein] + hexadecanoyl-CoA = S-hexadecanoyl-L-cysteinyl-[protein] + CoA</text>
        <dbReference type="Rhea" id="RHEA:36683"/>
        <dbReference type="Rhea" id="RHEA-COMP:10131"/>
        <dbReference type="Rhea" id="RHEA-COMP:11032"/>
        <dbReference type="ChEBI" id="CHEBI:29950"/>
        <dbReference type="ChEBI" id="CHEBI:57287"/>
        <dbReference type="ChEBI" id="CHEBI:57379"/>
        <dbReference type="ChEBI" id="CHEBI:74151"/>
        <dbReference type="EC" id="2.3.1.225"/>
    </reaction>
</comment>
<dbReference type="AlphaFoldDB" id="A0AA36HVD6"/>
<keyword evidence="2 10" id="KW-0808">Transferase</keyword>
<keyword evidence="6" id="KW-0564">Palmitate</keyword>
<dbReference type="EC" id="2.3.1.225" evidence="10"/>
<proteinExistence type="inferred from homology"/>
<evidence type="ECO:0000256" key="8">
    <source>
        <dbReference type="ARBA" id="ARBA00023315"/>
    </source>
</evidence>
<feature type="compositionally biased region" description="Basic and acidic residues" evidence="11">
    <location>
        <begin position="309"/>
        <end position="327"/>
    </location>
</feature>
<evidence type="ECO:0000256" key="5">
    <source>
        <dbReference type="ARBA" id="ARBA00023136"/>
    </source>
</evidence>
<dbReference type="GO" id="GO:0005794">
    <property type="term" value="C:Golgi apparatus"/>
    <property type="evidence" value="ECO:0007669"/>
    <property type="project" value="TreeGrafter"/>
</dbReference>
<evidence type="ECO:0000256" key="10">
    <source>
        <dbReference type="RuleBase" id="RU079119"/>
    </source>
</evidence>
<dbReference type="PANTHER" id="PTHR22883">
    <property type="entry name" value="ZINC FINGER DHHC DOMAIN CONTAINING PROTEIN"/>
    <property type="match status" value="1"/>
</dbReference>
<keyword evidence="8 10" id="KW-0012">Acyltransferase</keyword>
<dbReference type="InterPro" id="IPR039859">
    <property type="entry name" value="PFA4/ZDH16/20/ERF2-like"/>
</dbReference>
<name>A0AA36HVD6_9DINO</name>
<evidence type="ECO:0000256" key="2">
    <source>
        <dbReference type="ARBA" id="ARBA00022679"/>
    </source>
</evidence>
<evidence type="ECO:0000256" key="3">
    <source>
        <dbReference type="ARBA" id="ARBA00022692"/>
    </source>
</evidence>
<comment type="caution">
    <text evidence="13">The sequence shown here is derived from an EMBL/GenBank/DDBJ whole genome shotgun (WGS) entry which is preliminary data.</text>
</comment>
<comment type="domain">
    <text evidence="10">The DHHC domain is required for palmitoyltransferase activity.</text>
</comment>
<evidence type="ECO:0000256" key="11">
    <source>
        <dbReference type="SAM" id="MobiDB-lite"/>
    </source>
</evidence>
<feature type="transmembrane region" description="Helical" evidence="10">
    <location>
        <begin position="46"/>
        <end position="68"/>
    </location>
</feature>
<comment type="similarity">
    <text evidence="10">Belongs to the DHHC palmitoyltransferase family.</text>
</comment>
<dbReference type="GO" id="GO:0006612">
    <property type="term" value="P:protein targeting to membrane"/>
    <property type="evidence" value="ECO:0007669"/>
    <property type="project" value="TreeGrafter"/>
</dbReference>
<evidence type="ECO:0000256" key="9">
    <source>
        <dbReference type="ARBA" id="ARBA00048048"/>
    </source>
</evidence>
<dbReference type="PANTHER" id="PTHR22883:SF43">
    <property type="entry name" value="PALMITOYLTRANSFERASE APP"/>
    <property type="match status" value="1"/>
</dbReference>
<feature type="region of interest" description="Disordered" evidence="11">
    <location>
        <begin position="285"/>
        <end position="333"/>
    </location>
</feature>
<reference evidence="13" key="1">
    <citation type="submission" date="2023-08" db="EMBL/GenBank/DDBJ databases">
        <authorList>
            <person name="Chen Y."/>
            <person name="Shah S."/>
            <person name="Dougan E. K."/>
            <person name="Thang M."/>
            <person name="Chan C."/>
        </authorList>
    </citation>
    <scope>NUCLEOTIDE SEQUENCE</scope>
</reference>
<evidence type="ECO:0000313" key="13">
    <source>
        <dbReference type="EMBL" id="CAJ1376043.1"/>
    </source>
</evidence>
<evidence type="ECO:0000256" key="7">
    <source>
        <dbReference type="ARBA" id="ARBA00023288"/>
    </source>
</evidence>
<dbReference type="Proteomes" id="UP001178507">
    <property type="component" value="Unassembled WGS sequence"/>
</dbReference>
<accession>A0AA36HVD6</accession>
<dbReference type="EMBL" id="CAUJNA010000358">
    <property type="protein sequence ID" value="CAJ1376043.1"/>
    <property type="molecule type" value="Genomic_DNA"/>
</dbReference>
<feature type="domain" description="Palmitoyltransferase DHHC" evidence="12">
    <location>
        <begin position="119"/>
        <end position="244"/>
    </location>
</feature>
<dbReference type="InterPro" id="IPR001594">
    <property type="entry name" value="Palmitoyltrfase_DHHC"/>
</dbReference>
<keyword evidence="4 10" id="KW-1133">Transmembrane helix</keyword>
<dbReference type="Pfam" id="PF01529">
    <property type="entry name" value="DHHC"/>
    <property type="match status" value="1"/>
</dbReference>
<sequence>MKNFAPTSPVRRHGCERHLPSFAAGPFFWLMPRTLKTWWPISPLQIVLLVIILLDGLVFAFCALPLVQDSVVQIILAVVYALVVLGMVGAGVHVAITDPSHQNVSWKLGKGSFDEINTQLPVCWTCHVRQEWRTEHCNTCNRCVDRFDHHCIWLNNCVGHANYRSFWAAMTLAVCMLGIFFFTNIVLLIQEASDALALGAPKEVVLPVLLITTVMNAPFLLMIGTLLVFHMCLLRKNLTTLEYILARISYERAEEQSLEAPELDDGRTFIPLPRCVDWVVFRRRKKAGKVAPQPTKEDAEMDPDAVPEDLIKEKSSADADSAKEHVSDTGTAT</sequence>
<keyword evidence="3 10" id="KW-0812">Transmembrane</keyword>
<feature type="transmembrane region" description="Helical" evidence="10">
    <location>
        <begin position="166"/>
        <end position="189"/>
    </location>
</feature>
<keyword evidence="5 10" id="KW-0472">Membrane</keyword>
<evidence type="ECO:0000256" key="1">
    <source>
        <dbReference type="ARBA" id="ARBA00004127"/>
    </source>
</evidence>
<evidence type="ECO:0000256" key="4">
    <source>
        <dbReference type="ARBA" id="ARBA00022989"/>
    </source>
</evidence>
<keyword evidence="7" id="KW-0449">Lipoprotein</keyword>
<comment type="subcellular location">
    <subcellularLocation>
        <location evidence="1">Endomembrane system</location>
        <topology evidence="1">Multi-pass membrane protein</topology>
    </subcellularLocation>
</comment>
<dbReference type="PROSITE" id="PS50216">
    <property type="entry name" value="DHHC"/>
    <property type="match status" value="1"/>
</dbReference>
<dbReference type="GO" id="GO:0005783">
    <property type="term" value="C:endoplasmic reticulum"/>
    <property type="evidence" value="ECO:0007669"/>
    <property type="project" value="TreeGrafter"/>
</dbReference>
<keyword evidence="14" id="KW-1185">Reference proteome</keyword>
<evidence type="ECO:0000256" key="6">
    <source>
        <dbReference type="ARBA" id="ARBA00023139"/>
    </source>
</evidence>
<gene>
    <name evidence="13" type="ORF">EVOR1521_LOCUS5197</name>
</gene>
<feature type="transmembrane region" description="Helical" evidence="10">
    <location>
        <begin position="204"/>
        <end position="229"/>
    </location>
</feature>